<dbReference type="EMBL" id="JBBLZC010000002">
    <property type="protein sequence ID" value="MEK0082075.1"/>
    <property type="molecule type" value="Genomic_DNA"/>
</dbReference>
<dbReference type="InterPro" id="IPR008462">
    <property type="entry name" value="CsbD"/>
</dbReference>
<dbReference type="Pfam" id="PF05532">
    <property type="entry name" value="CsbD"/>
    <property type="match status" value="1"/>
</dbReference>
<feature type="region of interest" description="Disordered" evidence="2">
    <location>
        <begin position="17"/>
        <end position="64"/>
    </location>
</feature>
<name>A0ABU8XLK0_9PROT</name>
<dbReference type="InterPro" id="IPR036629">
    <property type="entry name" value="YjbJ_sf"/>
</dbReference>
<reference evidence="4 5" key="1">
    <citation type="submission" date="2024-01" db="EMBL/GenBank/DDBJ databases">
        <title>Multi-omics insights into the function and evolution of sodium benzoate biodegradation pathways in Benzoatithermus flavus gen. nov., sp. nov. from hot spring.</title>
        <authorList>
            <person name="Hu C.-J."/>
            <person name="Li W.-J."/>
        </authorList>
    </citation>
    <scope>NUCLEOTIDE SEQUENCE [LARGE SCALE GENOMIC DNA]</scope>
    <source>
        <strain evidence="4 5">SYSU G07066</strain>
    </source>
</reference>
<sequence length="64" mass="6940">MTEGTADKIKGTIKEAAGKLTGDRRTEAEGKTDQVKGDVKNAGHDLKEAAKGVRDSLEEKDKRR</sequence>
<proteinExistence type="inferred from homology"/>
<comment type="similarity">
    <text evidence="1">Belongs to the UPF0337 (CsbD) family.</text>
</comment>
<keyword evidence="5" id="KW-1185">Reference proteome</keyword>
<gene>
    <name evidence="4" type="ORF">U1T56_02845</name>
</gene>
<dbReference type="Proteomes" id="UP001375743">
    <property type="component" value="Unassembled WGS sequence"/>
</dbReference>
<evidence type="ECO:0000256" key="2">
    <source>
        <dbReference type="SAM" id="MobiDB-lite"/>
    </source>
</evidence>
<organism evidence="4 5">
    <name type="scientific">Benzoatithermus flavus</name>
    <dbReference type="NCBI Taxonomy" id="3108223"/>
    <lineage>
        <taxon>Bacteria</taxon>
        <taxon>Pseudomonadati</taxon>
        <taxon>Pseudomonadota</taxon>
        <taxon>Alphaproteobacteria</taxon>
        <taxon>Geminicoccales</taxon>
        <taxon>Geminicoccaceae</taxon>
        <taxon>Benzoatithermus</taxon>
    </lineage>
</organism>
<evidence type="ECO:0000313" key="4">
    <source>
        <dbReference type="EMBL" id="MEK0082075.1"/>
    </source>
</evidence>
<protein>
    <submittedName>
        <fullName evidence="4">CsbD family protein</fullName>
    </submittedName>
</protein>
<dbReference type="RefSeq" id="WP_418157930.1">
    <property type="nucleotide sequence ID" value="NZ_JBBLZC010000002.1"/>
</dbReference>
<accession>A0ABU8XLK0</accession>
<feature type="domain" description="CsbD-like" evidence="3">
    <location>
        <begin position="2"/>
        <end position="51"/>
    </location>
</feature>
<dbReference type="SUPFAM" id="SSF69047">
    <property type="entry name" value="Hypothetical protein YjbJ"/>
    <property type="match status" value="1"/>
</dbReference>
<evidence type="ECO:0000313" key="5">
    <source>
        <dbReference type="Proteomes" id="UP001375743"/>
    </source>
</evidence>
<comment type="caution">
    <text evidence="4">The sequence shown here is derived from an EMBL/GenBank/DDBJ whole genome shotgun (WGS) entry which is preliminary data.</text>
</comment>
<evidence type="ECO:0000259" key="3">
    <source>
        <dbReference type="Pfam" id="PF05532"/>
    </source>
</evidence>
<evidence type="ECO:0000256" key="1">
    <source>
        <dbReference type="ARBA" id="ARBA00009129"/>
    </source>
</evidence>
<dbReference type="Gene3D" id="1.10.1470.10">
    <property type="entry name" value="YjbJ"/>
    <property type="match status" value="1"/>
</dbReference>